<evidence type="ECO:0000256" key="7">
    <source>
        <dbReference type="ARBA" id="ARBA00023136"/>
    </source>
</evidence>
<evidence type="ECO:0000256" key="1">
    <source>
        <dbReference type="ARBA" id="ARBA00002578"/>
    </source>
</evidence>
<feature type="transmembrane region" description="Helical" evidence="10">
    <location>
        <begin position="79"/>
        <end position="99"/>
    </location>
</feature>
<evidence type="ECO:0000256" key="2">
    <source>
        <dbReference type="ARBA" id="ARBA00009772"/>
    </source>
</evidence>
<keyword evidence="12" id="KW-1185">Reference proteome</keyword>
<evidence type="ECO:0000256" key="5">
    <source>
        <dbReference type="ARBA" id="ARBA00022692"/>
    </source>
</evidence>
<dbReference type="EMBL" id="JBBMRA010000007">
    <property type="protein sequence ID" value="MEM5536641.1"/>
    <property type="molecule type" value="Genomic_DNA"/>
</dbReference>
<dbReference type="PANTHER" id="PTHR30065:SF8">
    <property type="entry name" value="FLAGELLAR BIOSYNTHETIC PROTEIN FLIR"/>
    <property type="match status" value="1"/>
</dbReference>
<evidence type="ECO:0000313" key="11">
    <source>
        <dbReference type="EMBL" id="MEM5536641.1"/>
    </source>
</evidence>
<evidence type="ECO:0000256" key="4">
    <source>
        <dbReference type="ARBA" id="ARBA00022475"/>
    </source>
</evidence>
<comment type="function">
    <text evidence="1 10">Role in flagellar biosynthesis.</text>
</comment>
<comment type="similarity">
    <text evidence="2 10">Belongs to the FliR/MopE/SpaR family.</text>
</comment>
<keyword evidence="11" id="KW-0282">Flagellum</keyword>
<dbReference type="InterPro" id="IPR002010">
    <property type="entry name" value="T3SS_IM_R"/>
</dbReference>
<name>A0ABU9TT95_9GAMM</name>
<accession>A0ABU9TT95</accession>
<keyword evidence="4 10" id="KW-1003">Cell membrane</keyword>
<feature type="transmembrane region" description="Helical" evidence="10">
    <location>
        <begin position="12"/>
        <end position="33"/>
    </location>
</feature>
<evidence type="ECO:0000256" key="3">
    <source>
        <dbReference type="ARBA" id="ARBA00021717"/>
    </source>
</evidence>
<dbReference type="Proteomes" id="UP001449225">
    <property type="component" value="Unassembled WGS sequence"/>
</dbReference>
<evidence type="ECO:0000313" key="12">
    <source>
        <dbReference type="Proteomes" id="UP001449225"/>
    </source>
</evidence>
<comment type="caution">
    <text evidence="11">The sequence shown here is derived from an EMBL/GenBank/DDBJ whole genome shotgun (WGS) entry which is preliminary data.</text>
</comment>
<evidence type="ECO:0000256" key="10">
    <source>
        <dbReference type="RuleBase" id="RU362071"/>
    </source>
</evidence>
<reference evidence="11 12" key="1">
    <citation type="submission" date="2024-03" db="EMBL/GenBank/DDBJ databases">
        <title>Community enrichment and isolation of bacterial strains for fucoidan degradation.</title>
        <authorList>
            <person name="Sichert A."/>
        </authorList>
    </citation>
    <scope>NUCLEOTIDE SEQUENCE [LARGE SCALE GENOMIC DNA]</scope>
    <source>
        <strain evidence="11 12">AS76</strain>
    </source>
</reference>
<keyword evidence="6 10" id="KW-1133">Transmembrane helix</keyword>
<keyword evidence="11" id="KW-0966">Cell projection</keyword>
<dbReference type="PRINTS" id="PR00953">
    <property type="entry name" value="TYPE3IMRPROT"/>
</dbReference>
<dbReference type="InterPro" id="IPR006303">
    <property type="entry name" value="FliR"/>
</dbReference>
<keyword evidence="7 10" id="KW-0472">Membrane</keyword>
<keyword evidence="5 10" id="KW-0812">Transmembrane</keyword>
<dbReference type="Pfam" id="PF01311">
    <property type="entry name" value="Bac_export_1"/>
    <property type="match status" value="1"/>
</dbReference>
<feature type="transmembrane region" description="Helical" evidence="10">
    <location>
        <begin position="45"/>
        <end position="64"/>
    </location>
</feature>
<dbReference type="PANTHER" id="PTHR30065">
    <property type="entry name" value="FLAGELLAR BIOSYNTHETIC PROTEIN FLIR"/>
    <property type="match status" value="1"/>
</dbReference>
<dbReference type="RefSeq" id="WP_067984347.1">
    <property type="nucleotide sequence ID" value="NZ_CAXBCE010000041.1"/>
</dbReference>
<sequence length="257" mass="28357">MFELDVLQIEQWVSALLLPFFRVASFFMAVPLLGSQLINARVRLMLALAVSFVVAPLLPAMPAIDGLSINTYLVIGQQILVGAMLGFLFQVFYQVFVLGGQIIAMQMGLGFASMTDPTNGISVVMLGQFYLTLIMMIFISLNGHLVMVEILVRSFDVVPVSLSALDRESYWKIAMAGSWMFSAAMLMALPAVTALLVVNMAFGIMSRAAPQLNILAVGFPFTMVLGLFINWVNLGGFLDQYMRISSFVLDYIEHLFL</sequence>
<feature type="transmembrane region" description="Helical" evidence="10">
    <location>
        <begin position="214"/>
        <end position="232"/>
    </location>
</feature>
<dbReference type="NCBIfam" id="TIGR01400">
    <property type="entry name" value="fliR"/>
    <property type="match status" value="1"/>
</dbReference>
<evidence type="ECO:0000256" key="8">
    <source>
        <dbReference type="ARBA" id="ARBA00023143"/>
    </source>
</evidence>
<evidence type="ECO:0000256" key="9">
    <source>
        <dbReference type="NCBIfam" id="TIGR01400"/>
    </source>
</evidence>
<feature type="transmembrane region" description="Helical" evidence="10">
    <location>
        <begin position="179"/>
        <end position="202"/>
    </location>
</feature>
<proteinExistence type="inferred from homology"/>
<evidence type="ECO:0000256" key="6">
    <source>
        <dbReference type="ARBA" id="ARBA00022989"/>
    </source>
</evidence>
<gene>
    <name evidence="11" type="primary">fliR</name>
    <name evidence="11" type="ORF">WNY58_09600</name>
</gene>
<organism evidence="11 12">
    <name type="scientific">Neptuniibacter pectenicola</name>
    <dbReference type="NCBI Taxonomy" id="1806669"/>
    <lineage>
        <taxon>Bacteria</taxon>
        <taxon>Pseudomonadati</taxon>
        <taxon>Pseudomonadota</taxon>
        <taxon>Gammaproteobacteria</taxon>
        <taxon>Oceanospirillales</taxon>
        <taxon>Oceanospirillaceae</taxon>
        <taxon>Neptuniibacter</taxon>
    </lineage>
</organism>
<feature type="transmembrane region" description="Helical" evidence="10">
    <location>
        <begin position="120"/>
        <end position="141"/>
    </location>
</feature>
<protein>
    <recommendedName>
        <fullName evidence="3 9">Flagellar biosynthetic protein FliR</fullName>
    </recommendedName>
</protein>
<comment type="subcellular location">
    <subcellularLocation>
        <location evidence="10">Cell membrane</location>
        <topology evidence="10">Multi-pass membrane protein</topology>
    </subcellularLocation>
    <subcellularLocation>
        <location evidence="10">Bacterial flagellum basal body</location>
    </subcellularLocation>
</comment>
<keyword evidence="8 10" id="KW-0975">Bacterial flagellum</keyword>
<keyword evidence="11" id="KW-0969">Cilium</keyword>